<keyword evidence="2" id="KW-1185">Reference proteome</keyword>
<reference evidence="1 2" key="1">
    <citation type="submission" date="2019-05" db="EMBL/GenBank/DDBJ databases">
        <title>Another draft genome of Portunus trituberculatus and its Hox gene families provides insights of decapod evolution.</title>
        <authorList>
            <person name="Jeong J.-H."/>
            <person name="Song I."/>
            <person name="Kim S."/>
            <person name="Choi T."/>
            <person name="Kim D."/>
            <person name="Ryu S."/>
            <person name="Kim W."/>
        </authorList>
    </citation>
    <scope>NUCLEOTIDE SEQUENCE [LARGE SCALE GENOMIC DNA]</scope>
    <source>
        <tissue evidence="1">Muscle</tissue>
    </source>
</reference>
<comment type="caution">
    <text evidence="1">The sequence shown here is derived from an EMBL/GenBank/DDBJ whole genome shotgun (WGS) entry which is preliminary data.</text>
</comment>
<evidence type="ECO:0000313" key="2">
    <source>
        <dbReference type="Proteomes" id="UP000324222"/>
    </source>
</evidence>
<proteinExistence type="predicted"/>
<dbReference type="Proteomes" id="UP000324222">
    <property type="component" value="Unassembled WGS sequence"/>
</dbReference>
<dbReference type="EMBL" id="VSRR010012515">
    <property type="protein sequence ID" value="MPC54648.1"/>
    <property type="molecule type" value="Genomic_DNA"/>
</dbReference>
<evidence type="ECO:0000313" key="1">
    <source>
        <dbReference type="EMBL" id="MPC54648.1"/>
    </source>
</evidence>
<gene>
    <name evidence="1" type="ORF">E2C01_048571</name>
</gene>
<accession>A0A5B7GC00</accession>
<organism evidence="1 2">
    <name type="scientific">Portunus trituberculatus</name>
    <name type="common">Swimming crab</name>
    <name type="synonym">Neptunus trituberculatus</name>
    <dbReference type="NCBI Taxonomy" id="210409"/>
    <lineage>
        <taxon>Eukaryota</taxon>
        <taxon>Metazoa</taxon>
        <taxon>Ecdysozoa</taxon>
        <taxon>Arthropoda</taxon>
        <taxon>Crustacea</taxon>
        <taxon>Multicrustacea</taxon>
        <taxon>Malacostraca</taxon>
        <taxon>Eumalacostraca</taxon>
        <taxon>Eucarida</taxon>
        <taxon>Decapoda</taxon>
        <taxon>Pleocyemata</taxon>
        <taxon>Brachyura</taxon>
        <taxon>Eubrachyura</taxon>
        <taxon>Portunoidea</taxon>
        <taxon>Portunidae</taxon>
        <taxon>Portuninae</taxon>
        <taxon>Portunus</taxon>
    </lineage>
</organism>
<protein>
    <submittedName>
        <fullName evidence="1">Uncharacterized protein</fullName>
    </submittedName>
</protein>
<dbReference type="AlphaFoldDB" id="A0A5B7GC00"/>
<sequence>MLHYLHLHLWAKRHDSGCNQVLPGSRGLHYNALLGSDLIYHSLILFAFSLRGGRCEAPITSVGNHHQPRWCVQLNSGNDRMAVPPCHHSCVPHPCLSLSLTPFTAVPLHLLRSCTGPPFYPA</sequence>
<name>A0A5B7GC00_PORTR</name>